<keyword evidence="1" id="KW-0732">Signal</keyword>
<feature type="chain" id="PRO_5040452924" evidence="1">
    <location>
        <begin position="23"/>
        <end position="460"/>
    </location>
</feature>
<reference evidence="2" key="1">
    <citation type="submission" date="2022-07" db="EMBL/GenBank/DDBJ databases">
        <authorList>
            <person name="Trinca V."/>
            <person name="Uliana J.V.C."/>
            <person name="Torres T.T."/>
            <person name="Ward R.J."/>
            <person name="Monesi N."/>
        </authorList>
    </citation>
    <scope>NUCLEOTIDE SEQUENCE</scope>
    <source>
        <strain evidence="2">HSMRA1968</strain>
        <tissue evidence="2">Whole embryos</tissue>
    </source>
</reference>
<dbReference type="InterPro" id="IPR011990">
    <property type="entry name" value="TPR-like_helical_dom_sf"/>
</dbReference>
<sequence>MHVTSALWLLITFLAAPLNVGAVNHWIVSVEGKIQPKIDSPFFLRRPNDLVAFLRQSEYLQMIILLNAKLLLLKTELIKKMEQSNTYTIDFMYQTDCIINYLVQESDMYSTLKAKKYFNRINTKKFHRQSDTVSNTAAKSKSTMPICESIGYCMACMDHLESMTNRGKLEMSPELALNAKELGLSSMNEILVSGLRNDPQSWKYPVLSSYYWRALGMANQAMECARRAVFLSPRKYKDIALLSMGTILQRSNRSSDALIVLHAARDHAPNVVENQVALANGYFLVSNFNRSIDCFEIAKVLDPSYSEKEKYMRKSMTCFKYIKTKLKQIEKQVMDMKNDMVTFTEGKEYLDKYYEKLLREQVPIGARLSEPSFDVHSHHLLHHGQYCSIRKTQQSKEPVLFCDFYSDLQMKLNEDSTIDTIQNYIETKTEFVKNQWNLSLGAYRHLDIESFSGQLDVPEE</sequence>
<dbReference type="Proteomes" id="UP001151699">
    <property type="component" value="Chromosome X"/>
</dbReference>
<dbReference type="OrthoDB" id="2115703at2759"/>
<gene>
    <name evidence="2" type="primary">ttc17</name>
    <name evidence="2" type="ORF">Bhyg_12427</name>
</gene>
<dbReference type="GO" id="GO:0030041">
    <property type="term" value="P:actin filament polymerization"/>
    <property type="evidence" value="ECO:0007669"/>
    <property type="project" value="TreeGrafter"/>
</dbReference>
<evidence type="ECO:0000256" key="1">
    <source>
        <dbReference type="SAM" id="SignalP"/>
    </source>
</evidence>
<dbReference type="Gene3D" id="1.25.40.10">
    <property type="entry name" value="Tetratricopeptide repeat domain"/>
    <property type="match status" value="1"/>
</dbReference>
<feature type="signal peptide" evidence="1">
    <location>
        <begin position="1"/>
        <end position="22"/>
    </location>
</feature>
<dbReference type="EMBL" id="WJQU01000003">
    <property type="protein sequence ID" value="KAJ6639680.1"/>
    <property type="molecule type" value="Genomic_DNA"/>
</dbReference>
<dbReference type="InterPro" id="IPR052630">
    <property type="entry name" value="TTC17"/>
</dbReference>
<comment type="caution">
    <text evidence="2">The sequence shown here is derived from an EMBL/GenBank/DDBJ whole genome shotgun (WGS) entry which is preliminary data.</text>
</comment>
<dbReference type="GO" id="GO:0005737">
    <property type="term" value="C:cytoplasm"/>
    <property type="evidence" value="ECO:0007669"/>
    <property type="project" value="TreeGrafter"/>
</dbReference>
<dbReference type="SUPFAM" id="SSF48452">
    <property type="entry name" value="TPR-like"/>
    <property type="match status" value="1"/>
</dbReference>
<evidence type="ECO:0000313" key="2">
    <source>
        <dbReference type="EMBL" id="KAJ6639680.1"/>
    </source>
</evidence>
<organism evidence="2 3">
    <name type="scientific">Pseudolycoriella hygida</name>
    <dbReference type="NCBI Taxonomy" id="35572"/>
    <lineage>
        <taxon>Eukaryota</taxon>
        <taxon>Metazoa</taxon>
        <taxon>Ecdysozoa</taxon>
        <taxon>Arthropoda</taxon>
        <taxon>Hexapoda</taxon>
        <taxon>Insecta</taxon>
        <taxon>Pterygota</taxon>
        <taxon>Neoptera</taxon>
        <taxon>Endopterygota</taxon>
        <taxon>Diptera</taxon>
        <taxon>Nematocera</taxon>
        <taxon>Sciaroidea</taxon>
        <taxon>Sciaridae</taxon>
        <taxon>Pseudolycoriella</taxon>
    </lineage>
</organism>
<dbReference type="GO" id="GO:0015629">
    <property type="term" value="C:actin cytoskeleton"/>
    <property type="evidence" value="ECO:0007669"/>
    <property type="project" value="TreeGrafter"/>
</dbReference>
<evidence type="ECO:0000313" key="3">
    <source>
        <dbReference type="Proteomes" id="UP001151699"/>
    </source>
</evidence>
<dbReference type="PANTHER" id="PTHR16091">
    <property type="entry name" value="TTC17 PROTEIN"/>
    <property type="match status" value="1"/>
</dbReference>
<accession>A0A9Q0MYX0</accession>
<protein>
    <submittedName>
        <fullName evidence="2">Tetratricopeptide repeat protein 17</fullName>
    </submittedName>
</protein>
<name>A0A9Q0MYX0_9DIPT</name>
<dbReference type="PANTHER" id="PTHR16091:SF1">
    <property type="entry name" value="TETRATRICOPEPTIDE REPEAT PROTEIN 17"/>
    <property type="match status" value="1"/>
</dbReference>
<keyword evidence="3" id="KW-1185">Reference proteome</keyword>
<dbReference type="AlphaFoldDB" id="A0A9Q0MYX0"/>
<proteinExistence type="predicted"/>